<accession>A0A8H5EYQ6</accession>
<feature type="region of interest" description="Disordered" evidence="1">
    <location>
        <begin position="1"/>
        <end position="44"/>
    </location>
</feature>
<dbReference type="OrthoDB" id="2573559at2759"/>
<feature type="compositionally biased region" description="Polar residues" evidence="1">
    <location>
        <begin position="211"/>
        <end position="225"/>
    </location>
</feature>
<dbReference type="Proteomes" id="UP000541558">
    <property type="component" value="Unassembled WGS sequence"/>
</dbReference>
<evidence type="ECO:0000313" key="3">
    <source>
        <dbReference type="Proteomes" id="UP000541558"/>
    </source>
</evidence>
<protein>
    <submittedName>
        <fullName evidence="2">Uncharacterized protein</fullName>
    </submittedName>
</protein>
<dbReference type="AlphaFoldDB" id="A0A8H5EYQ6"/>
<organism evidence="2 3">
    <name type="scientific">Ephemerocybe angulata</name>
    <dbReference type="NCBI Taxonomy" id="980116"/>
    <lineage>
        <taxon>Eukaryota</taxon>
        <taxon>Fungi</taxon>
        <taxon>Dikarya</taxon>
        <taxon>Basidiomycota</taxon>
        <taxon>Agaricomycotina</taxon>
        <taxon>Agaricomycetes</taxon>
        <taxon>Agaricomycetidae</taxon>
        <taxon>Agaricales</taxon>
        <taxon>Agaricineae</taxon>
        <taxon>Psathyrellaceae</taxon>
        <taxon>Ephemerocybe</taxon>
    </lineage>
</organism>
<sequence>MPETYPPTSPDDLDAYDYDAVPPRGRVWHSPSTPSPPQALRNNHPGIVVCHPDERAYYREFGSQGTIIESDDRVSNMIWGLENPTSQGRAQVQSATADHLTTAQDSVHGTGSTSRQGSGNLALAANRLAEQMNDLAVGVDSKRYLGPGQPQYGLSSALGLYLGCDPTPSLEARGFTYEQRALQNQSSDLGSMKHGSSRRTFSLEQPKPARQSVTQLPTPPSSTLAHWTPRLSNIATLSGGFSPIPEVAPRTPALFTSRQSSLPTPVLDCYEHAKQWQARPNSIAPTQNLQDYSLGSDGSLPAADCLDLYDYFPQELRLKAGLASAPRHESAAHKASRMDTPARPDYGAVLSRQDSKAALTASTSRALHRRLPVLEEDISFNGPSLQGRAPTPGFTGRRLVPTTLLRSAQVGNSLGTASDDYCDRGEKTSRKTYRMGSNNRTAGAQGSQRQSNSLESKSGVAGERTPVDTYTAPHRRWKEKREV</sequence>
<keyword evidence="3" id="KW-1185">Reference proteome</keyword>
<proteinExistence type="predicted"/>
<evidence type="ECO:0000256" key="1">
    <source>
        <dbReference type="SAM" id="MobiDB-lite"/>
    </source>
</evidence>
<feature type="compositionally biased region" description="Basic residues" evidence="1">
    <location>
        <begin position="473"/>
        <end position="483"/>
    </location>
</feature>
<name>A0A8H5EYQ6_9AGAR</name>
<feature type="region of interest" description="Disordered" evidence="1">
    <location>
        <begin position="184"/>
        <end position="225"/>
    </location>
</feature>
<feature type="region of interest" description="Disordered" evidence="1">
    <location>
        <begin position="429"/>
        <end position="483"/>
    </location>
</feature>
<feature type="region of interest" description="Disordered" evidence="1">
    <location>
        <begin position="95"/>
        <end position="118"/>
    </location>
</feature>
<gene>
    <name evidence="2" type="ORF">D9611_003879</name>
</gene>
<feature type="compositionally biased region" description="Polar residues" evidence="1">
    <location>
        <begin position="435"/>
        <end position="456"/>
    </location>
</feature>
<dbReference type="EMBL" id="JAACJK010000219">
    <property type="protein sequence ID" value="KAF5316948.1"/>
    <property type="molecule type" value="Genomic_DNA"/>
</dbReference>
<evidence type="ECO:0000313" key="2">
    <source>
        <dbReference type="EMBL" id="KAF5316948.1"/>
    </source>
</evidence>
<reference evidence="2 3" key="1">
    <citation type="journal article" date="2020" name="ISME J.">
        <title>Uncovering the hidden diversity of litter-decomposition mechanisms in mushroom-forming fungi.</title>
        <authorList>
            <person name="Floudas D."/>
            <person name="Bentzer J."/>
            <person name="Ahren D."/>
            <person name="Johansson T."/>
            <person name="Persson P."/>
            <person name="Tunlid A."/>
        </authorList>
    </citation>
    <scope>NUCLEOTIDE SEQUENCE [LARGE SCALE GENOMIC DNA]</scope>
    <source>
        <strain evidence="2 3">CBS 175.51</strain>
    </source>
</reference>
<comment type="caution">
    <text evidence="2">The sequence shown here is derived from an EMBL/GenBank/DDBJ whole genome shotgun (WGS) entry which is preliminary data.</text>
</comment>